<protein>
    <submittedName>
        <fullName evidence="1">Uncharacterized protein</fullName>
    </submittedName>
</protein>
<dbReference type="EMBL" id="MT141660">
    <property type="protein sequence ID" value="QJA68912.1"/>
    <property type="molecule type" value="Genomic_DNA"/>
</dbReference>
<proteinExistence type="predicted"/>
<accession>A0A6M3JIJ5</accession>
<dbReference type="AlphaFoldDB" id="A0A6M3JIJ5"/>
<organism evidence="1">
    <name type="scientific">viral metagenome</name>
    <dbReference type="NCBI Taxonomy" id="1070528"/>
    <lineage>
        <taxon>unclassified sequences</taxon>
        <taxon>metagenomes</taxon>
        <taxon>organismal metagenomes</taxon>
    </lineage>
</organism>
<evidence type="ECO:0000313" key="1">
    <source>
        <dbReference type="EMBL" id="QJA68912.1"/>
    </source>
</evidence>
<name>A0A6M3JIJ5_9ZZZZ</name>
<reference evidence="1" key="1">
    <citation type="submission" date="2020-03" db="EMBL/GenBank/DDBJ databases">
        <title>The deep terrestrial virosphere.</title>
        <authorList>
            <person name="Holmfeldt K."/>
            <person name="Nilsson E."/>
            <person name="Simone D."/>
            <person name="Lopez-Fernandez M."/>
            <person name="Wu X."/>
            <person name="de Brujin I."/>
            <person name="Lundin D."/>
            <person name="Andersson A."/>
            <person name="Bertilsson S."/>
            <person name="Dopson M."/>
        </authorList>
    </citation>
    <scope>NUCLEOTIDE SEQUENCE</scope>
    <source>
        <strain evidence="1">MM415A05475</strain>
    </source>
</reference>
<gene>
    <name evidence="1" type="ORF">MM415A05475_0007</name>
</gene>
<sequence length="76" mass="8998">MKINCWYKNGAGYSIGFDYSPEIVELIKKKIPHTARNWNADKKEWWVNEEYLNELNAIFPGFIETIKSQMVMDLNL</sequence>